<evidence type="ECO:0000256" key="4">
    <source>
        <dbReference type="ARBA" id="ARBA00022692"/>
    </source>
</evidence>
<organism evidence="9 10">
    <name type="scientific">Phytohabitans rumicis</name>
    <dbReference type="NCBI Taxonomy" id="1076125"/>
    <lineage>
        <taxon>Bacteria</taxon>
        <taxon>Bacillati</taxon>
        <taxon>Actinomycetota</taxon>
        <taxon>Actinomycetes</taxon>
        <taxon>Micromonosporales</taxon>
        <taxon>Micromonosporaceae</taxon>
    </lineage>
</organism>
<dbReference type="AlphaFoldDB" id="A0A6V8LJ90"/>
<evidence type="ECO:0000256" key="7">
    <source>
        <dbReference type="SAM" id="Phobius"/>
    </source>
</evidence>
<evidence type="ECO:0000256" key="2">
    <source>
        <dbReference type="ARBA" id="ARBA00022448"/>
    </source>
</evidence>
<evidence type="ECO:0000313" key="10">
    <source>
        <dbReference type="Proteomes" id="UP000482960"/>
    </source>
</evidence>
<dbReference type="PANTHER" id="PTHR42718:SF46">
    <property type="entry name" value="BLR6921 PROTEIN"/>
    <property type="match status" value="1"/>
</dbReference>
<feature type="transmembrane region" description="Helical" evidence="7">
    <location>
        <begin position="98"/>
        <end position="119"/>
    </location>
</feature>
<feature type="transmembrane region" description="Helical" evidence="7">
    <location>
        <begin position="291"/>
        <end position="310"/>
    </location>
</feature>
<evidence type="ECO:0000256" key="6">
    <source>
        <dbReference type="ARBA" id="ARBA00023136"/>
    </source>
</evidence>
<feature type="transmembrane region" description="Helical" evidence="7">
    <location>
        <begin position="228"/>
        <end position="251"/>
    </location>
</feature>
<dbReference type="InterPro" id="IPR011701">
    <property type="entry name" value="MFS"/>
</dbReference>
<dbReference type="PROSITE" id="PS00216">
    <property type="entry name" value="SUGAR_TRANSPORT_1"/>
    <property type="match status" value="1"/>
</dbReference>
<feature type="transmembrane region" description="Helical" evidence="7">
    <location>
        <begin position="404"/>
        <end position="423"/>
    </location>
</feature>
<dbReference type="RefSeq" id="WP_246278435.1">
    <property type="nucleotide sequence ID" value="NZ_BLPG01000001.1"/>
</dbReference>
<dbReference type="PROSITE" id="PS50850">
    <property type="entry name" value="MFS"/>
    <property type="match status" value="1"/>
</dbReference>
<feature type="transmembrane region" description="Helical" evidence="7">
    <location>
        <begin position="125"/>
        <end position="146"/>
    </location>
</feature>
<dbReference type="Gene3D" id="1.20.1250.20">
    <property type="entry name" value="MFS general substrate transporter like domains"/>
    <property type="match status" value="1"/>
</dbReference>
<dbReference type="InterPro" id="IPR020846">
    <property type="entry name" value="MFS_dom"/>
</dbReference>
<reference evidence="9 10" key="1">
    <citation type="submission" date="2020-03" db="EMBL/GenBank/DDBJ databases">
        <title>Whole genome shotgun sequence of Phytohabitans rumicis NBRC 108638.</title>
        <authorList>
            <person name="Komaki H."/>
            <person name="Tamura T."/>
        </authorList>
    </citation>
    <scope>NUCLEOTIDE SEQUENCE [LARGE SCALE GENOMIC DNA]</scope>
    <source>
        <strain evidence="9 10">NBRC 108638</strain>
    </source>
</reference>
<keyword evidence="6 7" id="KW-0472">Membrane</keyword>
<dbReference type="GO" id="GO:0005886">
    <property type="term" value="C:plasma membrane"/>
    <property type="evidence" value="ECO:0007669"/>
    <property type="project" value="UniProtKB-SubCell"/>
</dbReference>
<dbReference type="PRINTS" id="PR01036">
    <property type="entry name" value="TCRTETB"/>
</dbReference>
<evidence type="ECO:0000259" key="8">
    <source>
        <dbReference type="PROSITE" id="PS50850"/>
    </source>
</evidence>
<evidence type="ECO:0000256" key="5">
    <source>
        <dbReference type="ARBA" id="ARBA00022989"/>
    </source>
</evidence>
<dbReference type="EMBL" id="BLPG01000001">
    <property type="protein sequence ID" value="GFJ94991.1"/>
    <property type="molecule type" value="Genomic_DNA"/>
</dbReference>
<comment type="subcellular location">
    <subcellularLocation>
        <location evidence="1">Cell membrane</location>
        <topology evidence="1">Multi-pass membrane protein</topology>
    </subcellularLocation>
</comment>
<proteinExistence type="predicted"/>
<feature type="domain" description="Major facilitator superfamily (MFS) profile" evidence="8">
    <location>
        <begin position="1"/>
        <end position="427"/>
    </location>
</feature>
<feature type="transmembrane region" description="Helical" evidence="7">
    <location>
        <begin position="38"/>
        <end position="65"/>
    </location>
</feature>
<dbReference type="InterPro" id="IPR005829">
    <property type="entry name" value="Sugar_transporter_CS"/>
</dbReference>
<sequence>MEISDANRQWIVTAYTLTFGGLLLLGGRIADYVGRKKVFLIGLVGFAGASALGGIATNAGTLFAARGLQGAFGALLAPAALSLITVTFTDVKDRAKAFGVFGAISGVGAAIGLILGGLLTEYTSWRWTLLVNIPIALIAVALALPIVRESKAHGNTKYDIPGAVLATGGLVALVYAFTKAAEDGWSAGITLGFFAVAAILLVGFVVFEARSSHPLLPLRVVLHRNRGGSFLTSVLLGAGMMGMFLFMTYYFQGTLQYSPIKSGIAYLPFSFALIITAIVASGLLPKVGPRGMMTVGGLLATAGMIWLTQLRIDSSYLTLILPALVIMAVGMALVFVPLGNTSLTGVDEHDAGVASAMVNTTQQVGGSLGVAVLNTVFTTALASYVTDHGPQSAPLGVVHGYNVAFTVSAVLIAASTLIVFLLVRNTKQDTAAGATEEARAMVHVG</sequence>
<reference evidence="9 10" key="2">
    <citation type="submission" date="2020-03" db="EMBL/GenBank/DDBJ databases">
        <authorList>
            <person name="Ichikawa N."/>
            <person name="Kimura A."/>
            <person name="Kitahashi Y."/>
            <person name="Uohara A."/>
        </authorList>
    </citation>
    <scope>NUCLEOTIDE SEQUENCE [LARGE SCALE GENOMIC DNA]</scope>
    <source>
        <strain evidence="9 10">NBRC 108638</strain>
    </source>
</reference>
<dbReference type="Pfam" id="PF07690">
    <property type="entry name" value="MFS_1"/>
    <property type="match status" value="1"/>
</dbReference>
<feature type="transmembrane region" description="Helical" evidence="7">
    <location>
        <begin position="364"/>
        <end position="384"/>
    </location>
</feature>
<feature type="transmembrane region" description="Helical" evidence="7">
    <location>
        <begin position="71"/>
        <end position="91"/>
    </location>
</feature>
<dbReference type="CDD" id="cd17321">
    <property type="entry name" value="MFS_MMR_MDR_like"/>
    <property type="match status" value="1"/>
</dbReference>
<gene>
    <name evidence="9" type="ORF">Prum_086330</name>
</gene>
<accession>A0A6V8LJ90</accession>
<dbReference type="GO" id="GO:0022857">
    <property type="term" value="F:transmembrane transporter activity"/>
    <property type="evidence" value="ECO:0007669"/>
    <property type="project" value="InterPro"/>
</dbReference>
<feature type="transmembrane region" description="Helical" evidence="7">
    <location>
        <begin position="6"/>
        <end position="26"/>
    </location>
</feature>
<keyword evidence="5 7" id="KW-1133">Transmembrane helix</keyword>
<keyword evidence="4 7" id="KW-0812">Transmembrane</keyword>
<dbReference type="PANTHER" id="PTHR42718">
    <property type="entry name" value="MAJOR FACILITATOR SUPERFAMILY MULTIDRUG TRANSPORTER MFSC"/>
    <property type="match status" value="1"/>
</dbReference>
<feature type="transmembrane region" description="Helical" evidence="7">
    <location>
        <begin position="263"/>
        <end position="284"/>
    </location>
</feature>
<keyword evidence="3" id="KW-1003">Cell membrane</keyword>
<keyword evidence="10" id="KW-1185">Reference proteome</keyword>
<evidence type="ECO:0000256" key="1">
    <source>
        <dbReference type="ARBA" id="ARBA00004651"/>
    </source>
</evidence>
<feature type="transmembrane region" description="Helical" evidence="7">
    <location>
        <begin position="184"/>
        <end position="207"/>
    </location>
</feature>
<dbReference type="SUPFAM" id="SSF103473">
    <property type="entry name" value="MFS general substrate transporter"/>
    <property type="match status" value="1"/>
</dbReference>
<dbReference type="Proteomes" id="UP000482960">
    <property type="component" value="Unassembled WGS sequence"/>
</dbReference>
<dbReference type="Gene3D" id="1.20.1720.10">
    <property type="entry name" value="Multidrug resistance protein D"/>
    <property type="match status" value="1"/>
</dbReference>
<feature type="transmembrane region" description="Helical" evidence="7">
    <location>
        <begin position="316"/>
        <end position="336"/>
    </location>
</feature>
<name>A0A6V8LJ90_9ACTN</name>
<evidence type="ECO:0000313" key="9">
    <source>
        <dbReference type="EMBL" id="GFJ94991.1"/>
    </source>
</evidence>
<protein>
    <submittedName>
        <fullName evidence="9">MFS transporter</fullName>
    </submittedName>
</protein>
<keyword evidence="2" id="KW-0813">Transport</keyword>
<dbReference type="InterPro" id="IPR036259">
    <property type="entry name" value="MFS_trans_sf"/>
</dbReference>
<comment type="caution">
    <text evidence="9">The sequence shown here is derived from an EMBL/GenBank/DDBJ whole genome shotgun (WGS) entry which is preliminary data.</text>
</comment>
<feature type="transmembrane region" description="Helical" evidence="7">
    <location>
        <begin position="158"/>
        <end position="178"/>
    </location>
</feature>
<evidence type="ECO:0000256" key="3">
    <source>
        <dbReference type="ARBA" id="ARBA00022475"/>
    </source>
</evidence>